<dbReference type="InterPro" id="IPR045337">
    <property type="entry name" value="MmgE_PrpD_C"/>
</dbReference>
<comment type="caution">
    <text evidence="4">The sequence shown here is derived from an EMBL/GenBank/DDBJ whole genome shotgun (WGS) entry which is preliminary data.</text>
</comment>
<dbReference type="Pfam" id="PF19305">
    <property type="entry name" value="MmgE_PrpD_C"/>
    <property type="match status" value="1"/>
</dbReference>
<evidence type="ECO:0000259" key="3">
    <source>
        <dbReference type="Pfam" id="PF19305"/>
    </source>
</evidence>
<organism evidence="4 5">
    <name type="scientific">Nocardioides hwasunensis</name>
    <dbReference type="NCBI Taxonomy" id="397258"/>
    <lineage>
        <taxon>Bacteria</taxon>
        <taxon>Bacillati</taxon>
        <taxon>Actinomycetota</taxon>
        <taxon>Actinomycetes</taxon>
        <taxon>Propionibacteriales</taxon>
        <taxon>Nocardioidaceae</taxon>
        <taxon>Nocardioides</taxon>
    </lineage>
</organism>
<keyword evidence="5" id="KW-1185">Reference proteome</keyword>
<dbReference type="InterPro" id="IPR042183">
    <property type="entry name" value="MmgE/PrpD_sf_1"/>
</dbReference>
<evidence type="ECO:0000313" key="5">
    <source>
        <dbReference type="Proteomes" id="UP000649289"/>
    </source>
</evidence>
<dbReference type="PANTHER" id="PTHR16943">
    <property type="entry name" value="2-METHYLCITRATE DEHYDRATASE-RELATED"/>
    <property type="match status" value="1"/>
</dbReference>
<evidence type="ECO:0000256" key="1">
    <source>
        <dbReference type="ARBA" id="ARBA00006174"/>
    </source>
</evidence>
<dbReference type="EMBL" id="JACXYY010000004">
    <property type="protein sequence ID" value="MBD3915414.1"/>
    <property type="molecule type" value="Genomic_DNA"/>
</dbReference>
<dbReference type="Pfam" id="PF03972">
    <property type="entry name" value="MmgE_PrpD_N"/>
    <property type="match status" value="1"/>
</dbReference>
<name>A0ABR8MH61_9ACTN</name>
<dbReference type="Gene3D" id="1.10.4100.10">
    <property type="entry name" value="2-methylcitrate dehydratase PrpD"/>
    <property type="match status" value="1"/>
</dbReference>
<dbReference type="RefSeq" id="WP_191199719.1">
    <property type="nucleotide sequence ID" value="NZ_BAAAPA010000005.1"/>
</dbReference>
<feature type="domain" description="MmgE/PrpD C-terminal" evidence="3">
    <location>
        <begin position="277"/>
        <end position="434"/>
    </location>
</feature>
<dbReference type="SUPFAM" id="SSF103378">
    <property type="entry name" value="2-methylcitrate dehydratase PrpD"/>
    <property type="match status" value="1"/>
</dbReference>
<gene>
    <name evidence="4" type="ORF">IEZ25_12385</name>
</gene>
<dbReference type="InterPro" id="IPR045336">
    <property type="entry name" value="MmgE_PrpD_N"/>
</dbReference>
<feature type="domain" description="MmgE/PrpD N-terminal" evidence="2">
    <location>
        <begin position="21"/>
        <end position="257"/>
    </location>
</feature>
<dbReference type="Proteomes" id="UP000649289">
    <property type="component" value="Unassembled WGS sequence"/>
</dbReference>
<dbReference type="Gene3D" id="3.30.1330.120">
    <property type="entry name" value="2-methylcitrate dehydratase PrpD"/>
    <property type="match status" value="1"/>
</dbReference>
<proteinExistence type="inferred from homology"/>
<accession>A0ABR8MH61</accession>
<protein>
    <submittedName>
        <fullName evidence="4">MmgE/PrpD family protein</fullName>
    </submittedName>
</protein>
<evidence type="ECO:0000259" key="2">
    <source>
        <dbReference type="Pfam" id="PF03972"/>
    </source>
</evidence>
<dbReference type="PANTHER" id="PTHR16943:SF8">
    <property type="entry name" value="2-METHYLCITRATE DEHYDRATASE"/>
    <property type="match status" value="1"/>
</dbReference>
<dbReference type="InterPro" id="IPR005656">
    <property type="entry name" value="MmgE_PrpD"/>
</dbReference>
<evidence type="ECO:0000313" key="4">
    <source>
        <dbReference type="EMBL" id="MBD3915414.1"/>
    </source>
</evidence>
<reference evidence="4 5" key="1">
    <citation type="submission" date="2020-09" db="EMBL/GenBank/DDBJ databases">
        <title>novel species in genus Nocardioides.</title>
        <authorList>
            <person name="Zhang G."/>
        </authorList>
    </citation>
    <scope>NUCLEOTIDE SEQUENCE [LARGE SCALE GENOMIC DNA]</scope>
    <source>
        <strain evidence="4 5">19197</strain>
    </source>
</reference>
<dbReference type="InterPro" id="IPR036148">
    <property type="entry name" value="MmgE/PrpD_sf"/>
</dbReference>
<comment type="similarity">
    <text evidence="1">Belongs to the PrpD family.</text>
</comment>
<sequence length="465" mass="48137">MTTPVDASPGAPPAAVPPTAALAGLTAGLRFEDLPAEVVAKASALVLDFLGASVGGSGTPEAGVIAELVRSRGSAPQATVLGRDWRTSVVDAAYATGAAADIFEHQDGYRFGGFHPSHTLPALFAVAEQQQAGLADLLTATVAAYEVANRIGRAAHPQATQAGWFPTAAAFGAAAGCAKLLGLDATGIADAVGATAFFAPAVLIESIFAGPSAKPAFAGQLARAGVEGALHAAAGLTGWREVVEHPRGLVAALTGGEVDNVALIDEWTILDVHQKRFAGCRHTHGAGQAALELAIEHDLDPTRVREVDVETYDIAMLLVDRGVGPDPTTVACTLSLPYVVGAALVDREVSGAQYAADRINDPAVLSLADRVRMRRADDLEARYPEFTATRVTLTLDDGTTHTRQVDVPAGDSRAPLTREQLVAKFDAYVVPRLGRPVAAQVAGTVLEPRPGSRVTDLVRLLSTPS</sequence>
<dbReference type="InterPro" id="IPR042188">
    <property type="entry name" value="MmgE/PrpD_sf_2"/>
</dbReference>